<keyword evidence="10" id="KW-1185">Reference proteome</keyword>
<evidence type="ECO:0000256" key="1">
    <source>
        <dbReference type="ARBA" id="ARBA00004123"/>
    </source>
</evidence>
<dbReference type="PANTHER" id="PTHR14222:SF2">
    <property type="entry name" value="CONDENSIN COMPLEX SUBUNIT 1"/>
    <property type="match status" value="1"/>
</dbReference>
<keyword evidence="5" id="KW-0539">Nucleus</keyword>
<dbReference type="InterPro" id="IPR026971">
    <property type="entry name" value="CND1/NCAPD3"/>
</dbReference>
<feature type="compositionally biased region" description="Acidic residues" evidence="7">
    <location>
        <begin position="457"/>
        <end position="478"/>
    </location>
</feature>
<dbReference type="Pfam" id="PF12717">
    <property type="entry name" value="Cnd1"/>
    <property type="match status" value="1"/>
</dbReference>
<dbReference type="PANTHER" id="PTHR14222">
    <property type="entry name" value="CONDENSIN"/>
    <property type="match status" value="1"/>
</dbReference>
<feature type="compositionally biased region" description="Basic residues" evidence="7">
    <location>
        <begin position="489"/>
        <end position="523"/>
    </location>
</feature>
<dbReference type="InterPro" id="IPR011989">
    <property type="entry name" value="ARM-like"/>
</dbReference>
<evidence type="ECO:0000313" key="10">
    <source>
        <dbReference type="Proteomes" id="UP001431209"/>
    </source>
</evidence>
<comment type="caution">
    <text evidence="9">The sequence shown here is derived from an EMBL/GenBank/DDBJ whole genome shotgun (WGS) entry which is preliminary data.</text>
</comment>
<dbReference type="EMBL" id="JAOPGA020001647">
    <property type="protein sequence ID" value="KAL0490162.1"/>
    <property type="molecule type" value="Genomic_DNA"/>
</dbReference>
<protein>
    <submittedName>
        <fullName evidence="9">Non-SMC mitotic condensation complex subunit 1</fullName>
    </submittedName>
</protein>
<accession>A0AAW2ZNC1</accession>
<evidence type="ECO:0000256" key="5">
    <source>
        <dbReference type="ARBA" id="ARBA00023242"/>
    </source>
</evidence>
<evidence type="ECO:0000256" key="3">
    <source>
        <dbReference type="ARBA" id="ARBA00022776"/>
    </source>
</evidence>
<evidence type="ECO:0000259" key="8">
    <source>
        <dbReference type="Pfam" id="PF12717"/>
    </source>
</evidence>
<evidence type="ECO:0000256" key="4">
    <source>
        <dbReference type="ARBA" id="ARBA00023067"/>
    </source>
</evidence>
<comment type="subcellular location">
    <subcellularLocation>
        <location evidence="1">Nucleus</location>
    </subcellularLocation>
</comment>
<dbReference type="GO" id="GO:0007076">
    <property type="term" value="P:mitotic chromosome condensation"/>
    <property type="evidence" value="ECO:0007669"/>
    <property type="project" value="InterPro"/>
</dbReference>
<dbReference type="GO" id="GO:0000779">
    <property type="term" value="C:condensed chromosome, centromeric region"/>
    <property type="evidence" value="ECO:0007669"/>
    <property type="project" value="TreeGrafter"/>
</dbReference>
<keyword evidence="4" id="KW-0226">DNA condensation</keyword>
<feature type="region of interest" description="Disordered" evidence="7">
    <location>
        <begin position="451"/>
        <end position="671"/>
    </location>
</feature>
<dbReference type="GO" id="GO:0042393">
    <property type="term" value="F:histone binding"/>
    <property type="evidence" value="ECO:0007669"/>
    <property type="project" value="TreeGrafter"/>
</dbReference>
<dbReference type="GO" id="GO:0000796">
    <property type="term" value="C:condensin complex"/>
    <property type="evidence" value="ECO:0007669"/>
    <property type="project" value="TreeGrafter"/>
</dbReference>
<dbReference type="InterPro" id="IPR032682">
    <property type="entry name" value="Cnd1_C"/>
</dbReference>
<sequence length="671" mass="75175">MILQDETAHIPFMDKAYRCIFKLCDSPHVIAEQLIGALNHAAKSQESTIKPSISFAKLIYTLGTCALLECIYVEEQFKQAKKHKSTSSSDNNNKQQVSTIEKELGLDPNTMHDHELEQFYQDKVEQIITPQGGPYHAFLPLIITLCTQSSSSSSLFACASITLCKYMCVSQSTCDAYLQLLFTLLQNSTGVIRSNLIVSIGDLACRHPNSVEPWITHVYSCLNDPHVHVRKDALMVLSHLALNDMVKLKGSNAVDMVMRANDDDASISHLCHAFFEEYARRSIAGGNNPVYNLIPEVLSRLSQSQQITNQQFQNSIKFMMAFVTKDKQVEKLVDKLCQRFSAISTVHDHADDDDDRADGNSGGYDVITVTQWRHVAYSLSLLPFNDKCVKKMIECDKHYRHAVADQQVFDTLVALATKNYAGVGKKSHEGLDKQVIHEWVDKITKRHDQLCDKVPQVDDDVDDQDGDGDHGGEDEEDGERVISSQTIAKPRKRVAQPKKKNTKKKTTATKKNTKKTSKKKKKKVDTSDEESASEQSNRDDDDDESQEEVQVAAASKSRKSITMSSDCDDSDDARSSSSAANKTCRSNRKDIQESEESHEEAPPPSRKKQPAKRTRGKPKKTAQESEEESQEEQAPTRRTRGKPSQSDGEDSPPPAQNTTVIKRRRLVKKNV</sequence>
<reference evidence="9 10" key="1">
    <citation type="submission" date="2024-03" db="EMBL/GenBank/DDBJ databases">
        <title>The Acrasis kona genome and developmental transcriptomes reveal deep origins of eukaryotic multicellular pathways.</title>
        <authorList>
            <person name="Sheikh S."/>
            <person name="Fu C.-J."/>
            <person name="Brown M.W."/>
            <person name="Baldauf S.L."/>
        </authorList>
    </citation>
    <scope>NUCLEOTIDE SEQUENCE [LARGE SCALE GENOMIC DNA]</scope>
    <source>
        <strain evidence="9 10">ATCC MYA-3509</strain>
    </source>
</reference>
<proteinExistence type="predicted"/>
<evidence type="ECO:0000256" key="2">
    <source>
        <dbReference type="ARBA" id="ARBA00022618"/>
    </source>
</evidence>
<evidence type="ECO:0000256" key="6">
    <source>
        <dbReference type="ARBA" id="ARBA00023306"/>
    </source>
</evidence>
<gene>
    <name evidence="9" type="ORF">AKO1_006689</name>
</gene>
<evidence type="ECO:0000313" key="9">
    <source>
        <dbReference type="EMBL" id="KAL0490162.1"/>
    </source>
</evidence>
<dbReference type="GO" id="GO:0005634">
    <property type="term" value="C:nucleus"/>
    <property type="evidence" value="ECO:0007669"/>
    <property type="project" value="UniProtKB-SubCell"/>
</dbReference>
<keyword evidence="2" id="KW-0132">Cell division</keyword>
<keyword evidence="6" id="KW-0131">Cell cycle</keyword>
<evidence type="ECO:0000256" key="7">
    <source>
        <dbReference type="SAM" id="MobiDB-lite"/>
    </source>
</evidence>
<dbReference type="GO" id="GO:0051301">
    <property type="term" value="P:cell division"/>
    <property type="evidence" value="ECO:0007669"/>
    <property type="project" value="UniProtKB-KW"/>
</dbReference>
<dbReference type="Proteomes" id="UP001431209">
    <property type="component" value="Unassembled WGS sequence"/>
</dbReference>
<feature type="compositionally biased region" description="Basic residues" evidence="7">
    <location>
        <begin position="661"/>
        <end position="671"/>
    </location>
</feature>
<feature type="domain" description="Condensin complex subunit 1 C-terminal" evidence="8">
    <location>
        <begin position="191"/>
        <end position="344"/>
    </location>
</feature>
<dbReference type="InterPro" id="IPR016024">
    <property type="entry name" value="ARM-type_fold"/>
</dbReference>
<name>A0AAW2ZNC1_9EUKA</name>
<dbReference type="SUPFAM" id="SSF48371">
    <property type="entry name" value="ARM repeat"/>
    <property type="match status" value="1"/>
</dbReference>
<organism evidence="9 10">
    <name type="scientific">Acrasis kona</name>
    <dbReference type="NCBI Taxonomy" id="1008807"/>
    <lineage>
        <taxon>Eukaryota</taxon>
        <taxon>Discoba</taxon>
        <taxon>Heterolobosea</taxon>
        <taxon>Tetramitia</taxon>
        <taxon>Eutetramitia</taxon>
        <taxon>Acrasidae</taxon>
        <taxon>Acrasis</taxon>
    </lineage>
</organism>
<feature type="compositionally biased region" description="Basic residues" evidence="7">
    <location>
        <begin position="605"/>
        <end position="620"/>
    </location>
</feature>
<keyword evidence="3" id="KW-0498">Mitosis</keyword>
<dbReference type="Gene3D" id="1.25.10.10">
    <property type="entry name" value="Leucine-rich Repeat Variant"/>
    <property type="match status" value="1"/>
</dbReference>
<dbReference type="AlphaFoldDB" id="A0AAW2ZNC1"/>
<dbReference type="GO" id="GO:0010032">
    <property type="term" value="P:meiotic chromosome condensation"/>
    <property type="evidence" value="ECO:0007669"/>
    <property type="project" value="TreeGrafter"/>
</dbReference>